<dbReference type="Pfam" id="PF04991">
    <property type="entry name" value="LicD"/>
    <property type="match status" value="1"/>
</dbReference>
<reference evidence="3" key="1">
    <citation type="submission" date="2015-03" db="EMBL/GenBank/DDBJ databases">
        <authorList>
            <person name="Wibberg D."/>
        </authorList>
    </citation>
    <scope>NUCLEOTIDE SEQUENCE [LARGE SCALE GENOMIC DNA]</scope>
</reference>
<gene>
    <name evidence="2" type="ORF">PRIO_6255</name>
</gene>
<accession>A0A0E4HFD2</accession>
<organism evidence="2 3">
    <name type="scientific">Paenibacillus riograndensis SBR5</name>
    <dbReference type="NCBI Taxonomy" id="1073571"/>
    <lineage>
        <taxon>Bacteria</taxon>
        <taxon>Bacillati</taxon>
        <taxon>Bacillota</taxon>
        <taxon>Bacilli</taxon>
        <taxon>Bacillales</taxon>
        <taxon>Paenibacillaceae</taxon>
        <taxon>Paenibacillus</taxon>
        <taxon>Paenibacillus sonchi group</taxon>
    </lineage>
</organism>
<dbReference type="InterPro" id="IPR007074">
    <property type="entry name" value="LicD/FKTN/FKRP_NTP_transf"/>
</dbReference>
<dbReference type="PANTHER" id="PTHR43404">
    <property type="entry name" value="LIPOPOLYSACCHARIDE CHOLINEPHOSPHOTRANSFERASE LICD"/>
    <property type="match status" value="1"/>
</dbReference>
<feature type="domain" description="LicD/FKTN/FKRP nucleotidyltransferase" evidence="1">
    <location>
        <begin position="23"/>
        <end position="244"/>
    </location>
</feature>
<dbReference type="AlphaFoldDB" id="A0A0E4HFD2"/>
<protein>
    <recommendedName>
        <fullName evidence="1">LicD/FKTN/FKRP nucleotidyltransferase domain-containing protein</fullName>
    </recommendedName>
</protein>
<dbReference type="InterPro" id="IPR029063">
    <property type="entry name" value="SAM-dependent_MTases_sf"/>
</dbReference>
<evidence type="ECO:0000313" key="2">
    <source>
        <dbReference type="EMBL" id="CQR58602.1"/>
    </source>
</evidence>
<name>A0A0E4HFD2_9BACL</name>
<dbReference type="GO" id="GO:0009100">
    <property type="term" value="P:glycoprotein metabolic process"/>
    <property type="evidence" value="ECO:0007669"/>
    <property type="project" value="UniProtKB-ARBA"/>
</dbReference>
<dbReference type="EMBL" id="LN831776">
    <property type="protein sequence ID" value="CQR58602.1"/>
    <property type="molecule type" value="Genomic_DNA"/>
</dbReference>
<sequence length="388" mass="44679">MNKLNELQTVELDILKEFTRVAKREELTWFAMFGTLLGAVRHKGFIPWDDDIDIALPRKEYDRLRLSQHWFSEPYFLQTPQNDPAAAPHYIRLQRSDTTVLSNFPNGYTRGGHMGAYIDILPLDDMPGGDAARRVQETALKIQIQMYASAALDECEGPEISESKEGFCYGAGGISGQYDFFAERYERFCSKYSNQLYYSIPVVMGEHGRRVYDKKWFSESVEMDFEDLKIPVPVGYKETLIASYPGGLYEPDAKDRKPKHRDHSIVDLGRSYKEYVRTYTDMLCGIENKKVYIFGAGDSLRIWLERYSNGLNVVCAFDNRKAAWGSLAYGVPVRSPSELPVLMDENSRLIIASIYHKEIAKQLEEMNISDYYFFIDGLKYTRCLNNTE</sequence>
<dbReference type="Proteomes" id="UP000033163">
    <property type="component" value="Chromosome I"/>
</dbReference>
<dbReference type="PATRIC" id="fig|1073571.4.peg.6684"/>
<dbReference type="SUPFAM" id="SSF53335">
    <property type="entry name" value="S-adenosyl-L-methionine-dependent methyltransferases"/>
    <property type="match status" value="1"/>
</dbReference>
<dbReference type="HOGENOM" id="CLU_673864_0_0_9"/>
<evidence type="ECO:0000259" key="1">
    <source>
        <dbReference type="Pfam" id="PF04991"/>
    </source>
</evidence>
<proteinExistence type="predicted"/>
<dbReference type="RefSeq" id="WP_020431985.1">
    <property type="nucleotide sequence ID" value="NZ_AGBD01001386.1"/>
</dbReference>
<dbReference type="InterPro" id="IPR052942">
    <property type="entry name" value="LPS_cholinephosphotransferase"/>
</dbReference>
<dbReference type="Gene3D" id="3.40.50.720">
    <property type="entry name" value="NAD(P)-binding Rossmann-like Domain"/>
    <property type="match status" value="1"/>
</dbReference>
<dbReference type="KEGG" id="pri:PRIO_6255"/>
<evidence type="ECO:0000313" key="3">
    <source>
        <dbReference type="Proteomes" id="UP000033163"/>
    </source>
</evidence>
<dbReference type="PANTHER" id="PTHR43404:SF2">
    <property type="entry name" value="LIPOPOLYSACCHARIDE CHOLINEPHOSPHOTRANSFERASE LICD"/>
    <property type="match status" value="1"/>
</dbReference>